<accession>A0A1M4UWN5</accession>
<dbReference type="EMBL" id="FQUL01000012">
    <property type="protein sequence ID" value="SHE61095.1"/>
    <property type="molecule type" value="Genomic_DNA"/>
</dbReference>
<keyword evidence="3" id="KW-1185">Reference proteome</keyword>
<evidence type="ECO:0008006" key="4">
    <source>
        <dbReference type="Google" id="ProtNLM"/>
    </source>
</evidence>
<dbReference type="STRING" id="1121881.SAMN02745225_01124"/>
<dbReference type="Proteomes" id="UP000184295">
    <property type="component" value="Unassembled WGS sequence"/>
</dbReference>
<evidence type="ECO:0000313" key="2">
    <source>
        <dbReference type="EMBL" id="SHE61095.1"/>
    </source>
</evidence>
<dbReference type="SUPFAM" id="SSF51445">
    <property type="entry name" value="(Trans)glycosidases"/>
    <property type="match status" value="1"/>
</dbReference>
<name>A0A1M4UWN5_9ACTN</name>
<proteinExistence type="predicted"/>
<gene>
    <name evidence="2" type="ORF">SAMN02745225_01124</name>
</gene>
<feature type="chain" id="PRO_5013177606" description="Alpha-L-arabinofuranosidase" evidence="1">
    <location>
        <begin position="29"/>
        <end position="474"/>
    </location>
</feature>
<organism evidence="2 3">
    <name type="scientific">Ferrithrix thermotolerans DSM 19514</name>
    <dbReference type="NCBI Taxonomy" id="1121881"/>
    <lineage>
        <taxon>Bacteria</taxon>
        <taxon>Bacillati</taxon>
        <taxon>Actinomycetota</taxon>
        <taxon>Acidimicrobiia</taxon>
        <taxon>Acidimicrobiales</taxon>
        <taxon>Acidimicrobiaceae</taxon>
        <taxon>Ferrithrix</taxon>
    </lineage>
</organism>
<dbReference type="OrthoDB" id="4522580at2"/>
<reference evidence="3" key="1">
    <citation type="submission" date="2016-11" db="EMBL/GenBank/DDBJ databases">
        <authorList>
            <person name="Varghese N."/>
            <person name="Submissions S."/>
        </authorList>
    </citation>
    <scope>NUCLEOTIDE SEQUENCE [LARGE SCALE GENOMIC DNA]</scope>
    <source>
        <strain evidence="3">DSM 19514</strain>
    </source>
</reference>
<dbReference type="PROSITE" id="PS51257">
    <property type="entry name" value="PROKAR_LIPOPROTEIN"/>
    <property type="match status" value="1"/>
</dbReference>
<sequence length="474" mass="49869">MTTSYRHLSLAVCTVLLSAALLTACSGASTTSTPAIHGATLDVSEGASHSVVAPFNGTNLDYSGMAEPYDKTSVSNAVTSLAPGTIRYPGGAISNYWYWQTGSVNQPPSTTTAVTGKTKTTPGRQRTYGFTLSTLKQLASATGAVPIFDLNVMTSTLEDQLQMLRTAAKLGLPVRYVELGNEFYLSNSNYVHAFPTAASYADMVASWAPAIRDAFPNVQIAAVASASTTTPREQGWNSTLLSIAGNDINAVTLHDYPWIHGSAKRPLLPEALLAGASIEWQPVEHVINSLPSHLSVWLTEYNLSIGDLALGSPALGTTWEHGLYVAGLDMQELTSPRVVLTDYWDLFGSTEDAQFSKTIPPVITPAGSASKLINQAMKGATDITVLSIAHDPTMEGSVQSVSGIKVANASGDDRLILVNLGSSSVTLASDGLIPTGASVKHLGGPLLSKAVNVKSSHATSDLKLPSYSVTVVSW</sequence>
<dbReference type="AlphaFoldDB" id="A0A1M4UWN5"/>
<protein>
    <recommendedName>
        <fullName evidence="4">Alpha-L-arabinofuranosidase</fullName>
    </recommendedName>
</protein>
<evidence type="ECO:0000313" key="3">
    <source>
        <dbReference type="Proteomes" id="UP000184295"/>
    </source>
</evidence>
<evidence type="ECO:0000256" key="1">
    <source>
        <dbReference type="SAM" id="SignalP"/>
    </source>
</evidence>
<feature type="signal peptide" evidence="1">
    <location>
        <begin position="1"/>
        <end position="28"/>
    </location>
</feature>
<dbReference type="RefSeq" id="WP_143146410.1">
    <property type="nucleotide sequence ID" value="NZ_FQUL01000012.1"/>
</dbReference>
<dbReference type="Gene3D" id="3.20.20.80">
    <property type="entry name" value="Glycosidases"/>
    <property type="match status" value="1"/>
</dbReference>
<dbReference type="InterPro" id="IPR017853">
    <property type="entry name" value="GH"/>
</dbReference>
<keyword evidence="1" id="KW-0732">Signal</keyword>